<protein>
    <recommendedName>
        <fullName evidence="2">Thioredoxin domain-containing protein</fullName>
    </recommendedName>
</protein>
<evidence type="ECO:0000313" key="4">
    <source>
        <dbReference type="Proteomes" id="UP000643165"/>
    </source>
</evidence>
<dbReference type="Proteomes" id="UP000643165">
    <property type="component" value="Unassembled WGS sequence"/>
</dbReference>
<name>A0ABQ4ITB9_9ACTN</name>
<dbReference type="Gene3D" id="3.40.30.10">
    <property type="entry name" value="Glutaredoxin"/>
    <property type="match status" value="1"/>
</dbReference>
<dbReference type="EMBL" id="BOPB01000009">
    <property type="protein sequence ID" value="GIJ21161.1"/>
    <property type="molecule type" value="Genomic_DNA"/>
</dbReference>
<dbReference type="PROSITE" id="PS51352">
    <property type="entry name" value="THIOREDOXIN_2"/>
    <property type="match status" value="1"/>
</dbReference>
<evidence type="ECO:0000259" key="2">
    <source>
        <dbReference type="PROSITE" id="PS51352"/>
    </source>
</evidence>
<dbReference type="InterPro" id="IPR036249">
    <property type="entry name" value="Thioredoxin-like_sf"/>
</dbReference>
<dbReference type="Pfam" id="PF13462">
    <property type="entry name" value="Thioredoxin_4"/>
    <property type="match status" value="1"/>
</dbReference>
<comment type="similarity">
    <text evidence="1">Belongs to the thioredoxin family. DsbA subfamily.</text>
</comment>
<gene>
    <name evidence="3" type="ORF">Vlu01_17850</name>
</gene>
<proteinExistence type="inferred from homology"/>
<dbReference type="InterPro" id="IPR013766">
    <property type="entry name" value="Thioredoxin_domain"/>
</dbReference>
<dbReference type="PANTHER" id="PTHR13887:SF55">
    <property type="entry name" value="SLR0313 PROTEIN"/>
    <property type="match status" value="1"/>
</dbReference>
<feature type="domain" description="Thioredoxin" evidence="2">
    <location>
        <begin position="1"/>
        <end position="185"/>
    </location>
</feature>
<organism evidence="3 4">
    <name type="scientific">Micromonospora lutea</name>
    <dbReference type="NCBI Taxonomy" id="419825"/>
    <lineage>
        <taxon>Bacteria</taxon>
        <taxon>Bacillati</taxon>
        <taxon>Actinomycetota</taxon>
        <taxon>Actinomycetes</taxon>
        <taxon>Micromonosporales</taxon>
        <taxon>Micromonosporaceae</taxon>
        <taxon>Micromonospora</taxon>
    </lineage>
</organism>
<dbReference type="PANTHER" id="PTHR13887">
    <property type="entry name" value="GLUTATHIONE S-TRANSFERASE KAPPA"/>
    <property type="match status" value="1"/>
</dbReference>
<sequence>MTDRLTTPLQVTARLRTPVTEHDHIRGALDAPVTIVEYGDFQCPFCGLAHANLTEVLRQRGDQVRHVYRHFPITNMHPYAERAAEAAEAAARRGRFWEMHDWLYEHQDQLDPVHLTLGVEQLGLPADEVETEIGQHAHSDRIRHDFVSAVRSGVDATPTLFVNDVRHDGDFNPPTLLAAIDAANVPGHRTR</sequence>
<dbReference type="SUPFAM" id="SSF52833">
    <property type="entry name" value="Thioredoxin-like"/>
    <property type="match status" value="1"/>
</dbReference>
<reference evidence="3 4" key="1">
    <citation type="submission" date="2021-01" db="EMBL/GenBank/DDBJ databases">
        <title>Whole genome shotgun sequence of Verrucosispora lutea NBRC 106530.</title>
        <authorList>
            <person name="Komaki H."/>
            <person name="Tamura T."/>
        </authorList>
    </citation>
    <scope>NUCLEOTIDE SEQUENCE [LARGE SCALE GENOMIC DNA]</scope>
    <source>
        <strain evidence="3 4">NBRC 106530</strain>
    </source>
</reference>
<keyword evidence="4" id="KW-1185">Reference proteome</keyword>
<evidence type="ECO:0000313" key="3">
    <source>
        <dbReference type="EMBL" id="GIJ21161.1"/>
    </source>
</evidence>
<evidence type="ECO:0000256" key="1">
    <source>
        <dbReference type="ARBA" id="ARBA00005791"/>
    </source>
</evidence>
<accession>A0ABQ4ITB9</accession>
<comment type="caution">
    <text evidence="3">The sequence shown here is derived from an EMBL/GenBank/DDBJ whole genome shotgun (WGS) entry which is preliminary data.</text>
</comment>
<dbReference type="InterPro" id="IPR012336">
    <property type="entry name" value="Thioredoxin-like_fold"/>
</dbReference>